<dbReference type="Pfam" id="PF09341">
    <property type="entry name" value="Pcc1"/>
    <property type="match status" value="1"/>
</dbReference>
<sequence>MSLRPLSPDDDFPCTLALSIPLLTPRLASIALETLQVDTERSPLVRRQLYLGSDSDSDSDITVLHVNYQATTNLMQQLDTDVIDIDLEQLQSCCDQQETPSQQQESRLSCCEEQEPLQS</sequence>
<reference evidence="3 4" key="1">
    <citation type="submission" date="2017-06" db="EMBL/GenBank/DDBJ databases">
        <title>Ant-infecting Ophiocordyceps genomes reveal a high diversity of potential behavioral manipulation genes and a possible major role for enterotoxins.</title>
        <authorList>
            <person name="De Bekker C."/>
            <person name="Evans H.C."/>
            <person name="Brachmann A."/>
            <person name="Hughes D.P."/>
        </authorList>
    </citation>
    <scope>NUCLEOTIDE SEQUENCE [LARGE SCALE GENOMIC DNA]</scope>
    <source>
        <strain evidence="3 4">1348a</strain>
    </source>
</reference>
<gene>
    <name evidence="3" type="ORF">CDD82_186</name>
</gene>
<dbReference type="OrthoDB" id="10025739at2759"/>
<keyword evidence="4" id="KW-1185">Reference proteome</keyword>
<dbReference type="Proteomes" id="UP000224854">
    <property type="component" value="Unassembled WGS sequence"/>
</dbReference>
<protein>
    <submittedName>
        <fullName evidence="3">Uncharacterized protein</fullName>
    </submittedName>
</protein>
<dbReference type="InterPro" id="IPR015419">
    <property type="entry name" value="CTAG/Pcc1"/>
</dbReference>
<evidence type="ECO:0000313" key="3">
    <source>
        <dbReference type="EMBL" id="PHH68925.1"/>
    </source>
</evidence>
<comment type="caution">
    <text evidence="3">The sequence shown here is derived from an EMBL/GenBank/DDBJ whole genome shotgun (WGS) entry which is preliminary data.</text>
</comment>
<dbReference type="AlphaFoldDB" id="A0A2C5YHE5"/>
<feature type="compositionally biased region" description="Polar residues" evidence="2">
    <location>
        <begin position="95"/>
        <end position="107"/>
    </location>
</feature>
<name>A0A2C5YHE5_9HYPO</name>
<feature type="region of interest" description="Disordered" evidence="2">
    <location>
        <begin position="95"/>
        <end position="119"/>
    </location>
</feature>
<proteinExistence type="inferred from homology"/>
<evidence type="ECO:0000313" key="4">
    <source>
        <dbReference type="Proteomes" id="UP000224854"/>
    </source>
</evidence>
<comment type="similarity">
    <text evidence="1">Belongs to the CTAG/PCC1 family.</text>
</comment>
<dbReference type="EMBL" id="NJEU01001032">
    <property type="protein sequence ID" value="PHH68925.1"/>
    <property type="molecule type" value="Genomic_DNA"/>
</dbReference>
<accession>A0A2C5YHE5</accession>
<dbReference type="Gene3D" id="3.30.310.50">
    <property type="entry name" value="Alpha-D-phosphohexomutase, C-terminal domain"/>
    <property type="match status" value="1"/>
</dbReference>
<organism evidence="3 4">
    <name type="scientific">Ophiocordyceps australis</name>
    <dbReference type="NCBI Taxonomy" id="1399860"/>
    <lineage>
        <taxon>Eukaryota</taxon>
        <taxon>Fungi</taxon>
        <taxon>Dikarya</taxon>
        <taxon>Ascomycota</taxon>
        <taxon>Pezizomycotina</taxon>
        <taxon>Sordariomycetes</taxon>
        <taxon>Hypocreomycetidae</taxon>
        <taxon>Hypocreales</taxon>
        <taxon>Ophiocordycipitaceae</taxon>
        <taxon>Ophiocordyceps</taxon>
    </lineage>
</organism>
<evidence type="ECO:0000256" key="1">
    <source>
        <dbReference type="ARBA" id="ARBA00007073"/>
    </source>
</evidence>
<evidence type="ECO:0000256" key="2">
    <source>
        <dbReference type="SAM" id="MobiDB-lite"/>
    </source>
</evidence>